<accession>A0ABV9PBZ3</accession>
<keyword evidence="3" id="KW-1185">Reference proteome</keyword>
<dbReference type="InterPro" id="IPR012433">
    <property type="entry name" value="Imm11"/>
</dbReference>
<gene>
    <name evidence="2" type="ORF">ACFO5S_03805</name>
</gene>
<evidence type="ECO:0000313" key="3">
    <source>
        <dbReference type="Proteomes" id="UP001595935"/>
    </source>
</evidence>
<dbReference type="RefSeq" id="WP_213256599.1">
    <property type="nucleotide sequence ID" value="NZ_JAGYWA010000002.1"/>
</dbReference>
<name>A0ABV9PBZ3_9FLAO</name>
<reference evidence="3" key="1">
    <citation type="journal article" date="2019" name="Int. J. Syst. Evol. Microbiol.">
        <title>The Global Catalogue of Microorganisms (GCM) 10K type strain sequencing project: providing services to taxonomists for standard genome sequencing and annotation.</title>
        <authorList>
            <consortium name="The Broad Institute Genomics Platform"/>
            <consortium name="The Broad Institute Genome Sequencing Center for Infectious Disease"/>
            <person name="Wu L."/>
            <person name="Ma J."/>
        </authorList>
    </citation>
    <scope>NUCLEOTIDE SEQUENCE [LARGE SCALE GENOMIC DNA]</scope>
    <source>
        <strain evidence="3">WYCCWR 13023</strain>
    </source>
</reference>
<evidence type="ECO:0000259" key="1">
    <source>
        <dbReference type="Pfam" id="PF07791"/>
    </source>
</evidence>
<dbReference type="Pfam" id="PF07791">
    <property type="entry name" value="Imm11"/>
    <property type="match status" value="1"/>
</dbReference>
<dbReference type="EMBL" id="JBHSGV010000002">
    <property type="protein sequence ID" value="MFC4746550.1"/>
    <property type="molecule type" value="Genomic_DNA"/>
</dbReference>
<feature type="domain" description="Immunity MXAN-0049 protein" evidence="1">
    <location>
        <begin position="96"/>
        <end position="180"/>
    </location>
</feature>
<protein>
    <submittedName>
        <fullName evidence="2">Imm11 family protein</fullName>
    </submittedName>
</protein>
<comment type="caution">
    <text evidence="2">The sequence shown here is derived from an EMBL/GenBank/DDBJ whole genome shotgun (WGS) entry which is preliminary data.</text>
</comment>
<organism evidence="2 3">
    <name type="scientific">Flavobacterium branchiicola</name>
    <dbReference type="NCBI Taxonomy" id="1114875"/>
    <lineage>
        <taxon>Bacteria</taxon>
        <taxon>Pseudomonadati</taxon>
        <taxon>Bacteroidota</taxon>
        <taxon>Flavobacteriia</taxon>
        <taxon>Flavobacteriales</taxon>
        <taxon>Flavobacteriaceae</taxon>
        <taxon>Flavobacterium</taxon>
    </lineage>
</organism>
<sequence>MDIYRISQNYDEYKFLVYNEDNNNSHQALEFKGQLLASNYHKLDFIIFIDPKKKQDKRRIDFDASCYYTGVLLINEKNVSILTNKLNSAIEVLDVDTELPEKFYFINLLTKIDCINKDNKSNSEIMSMVRENNILFKKNNIGGSMLFRDDKLTSSYFCTNDFIRFINDNDIKGLRFEKVGVAL</sequence>
<evidence type="ECO:0000313" key="2">
    <source>
        <dbReference type="EMBL" id="MFC4746550.1"/>
    </source>
</evidence>
<dbReference type="Proteomes" id="UP001595935">
    <property type="component" value="Unassembled WGS sequence"/>
</dbReference>
<proteinExistence type="predicted"/>